<evidence type="ECO:0000259" key="2">
    <source>
        <dbReference type="Pfam" id="PF04069"/>
    </source>
</evidence>
<organism evidence="3 4">
    <name type="scientific">Kineococcus gynurae</name>
    <dbReference type="NCBI Taxonomy" id="452979"/>
    <lineage>
        <taxon>Bacteria</taxon>
        <taxon>Bacillati</taxon>
        <taxon>Actinomycetota</taxon>
        <taxon>Actinomycetes</taxon>
        <taxon>Kineosporiales</taxon>
        <taxon>Kineosporiaceae</taxon>
        <taxon>Kineococcus</taxon>
    </lineage>
</organism>
<dbReference type="CDD" id="cd13606">
    <property type="entry name" value="PBP2_ProX_like"/>
    <property type="match status" value="1"/>
</dbReference>
<evidence type="ECO:0000256" key="1">
    <source>
        <dbReference type="SAM" id="SignalP"/>
    </source>
</evidence>
<keyword evidence="4" id="KW-1185">Reference proteome</keyword>
<dbReference type="Proteomes" id="UP001589748">
    <property type="component" value="Unassembled WGS sequence"/>
</dbReference>
<feature type="domain" description="ABC-type glycine betaine transport system substrate-binding" evidence="2">
    <location>
        <begin position="48"/>
        <end position="316"/>
    </location>
</feature>
<reference evidence="3 4" key="1">
    <citation type="submission" date="2024-09" db="EMBL/GenBank/DDBJ databases">
        <authorList>
            <person name="Sun Q."/>
            <person name="Mori K."/>
        </authorList>
    </citation>
    <scope>NUCLEOTIDE SEQUENCE [LARGE SCALE GENOMIC DNA]</scope>
    <source>
        <strain evidence="3 4">TISTR 1856</strain>
    </source>
</reference>
<proteinExistence type="predicted"/>
<sequence>MPQPRSFGRRSLALAASSLLLVGACSSPDEVSAPTTTGAGSGTEGTALVVGGSDASEMQIMQNIYAGLLEGAGYTVTIKSAGERAVYAPALESGEIDVVPEYAASMAEYLNRTANGSDAAPIATNEASTTIQAMTPLAEAAGLTVLTPAQAQNTNGFYVTKTFSDDNGVTTLSQLAARNQPVVLAAGDDCRENTFCQPGLERVYGLQISSLTGDPYGSASAKQKVVDGAAQLGETGTTDGTLDALGLVLLEDDKNLQAADNLVPIVNTEKASDPKIADALNKLAPVLTTEDLAELNLKVDAQRERPADVAKEWLEEKGLV</sequence>
<dbReference type="EMBL" id="JBHMDM010000005">
    <property type="protein sequence ID" value="MFB9377501.1"/>
    <property type="molecule type" value="Genomic_DNA"/>
</dbReference>
<dbReference type="Gene3D" id="3.40.190.10">
    <property type="entry name" value="Periplasmic binding protein-like II"/>
    <property type="match status" value="1"/>
</dbReference>
<dbReference type="Pfam" id="PF04069">
    <property type="entry name" value="OpuAC"/>
    <property type="match status" value="1"/>
</dbReference>
<name>A0ABV5LTY3_9ACTN</name>
<dbReference type="RefSeq" id="WP_380139005.1">
    <property type="nucleotide sequence ID" value="NZ_JBHLUI010000010.1"/>
</dbReference>
<keyword evidence="1" id="KW-0732">Signal</keyword>
<protein>
    <submittedName>
        <fullName evidence="3">ABC transporter substrate-binding protein</fullName>
    </submittedName>
</protein>
<feature type="chain" id="PRO_5045651399" evidence="1">
    <location>
        <begin position="27"/>
        <end position="320"/>
    </location>
</feature>
<dbReference type="Gene3D" id="3.40.190.120">
    <property type="entry name" value="Osmoprotection protein (prox), domain 2"/>
    <property type="match status" value="1"/>
</dbReference>
<feature type="signal peptide" evidence="1">
    <location>
        <begin position="1"/>
        <end position="26"/>
    </location>
</feature>
<evidence type="ECO:0000313" key="3">
    <source>
        <dbReference type="EMBL" id="MFB9377501.1"/>
    </source>
</evidence>
<accession>A0ABV5LTY3</accession>
<dbReference type="InterPro" id="IPR007210">
    <property type="entry name" value="ABC_Gly_betaine_transp_sub-bd"/>
</dbReference>
<evidence type="ECO:0000313" key="4">
    <source>
        <dbReference type="Proteomes" id="UP001589748"/>
    </source>
</evidence>
<dbReference type="SUPFAM" id="SSF53850">
    <property type="entry name" value="Periplasmic binding protein-like II"/>
    <property type="match status" value="1"/>
</dbReference>
<comment type="caution">
    <text evidence="3">The sequence shown here is derived from an EMBL/GenBank/DDBJ whole genome shotgun (WGS) entry which is preliminary data.</text>
</comment>
<dbReference type="PROSITE" id="PS51257">
    <property type="entry name" value="PROKAR_LIPOPROTEIN"/>
    <property type="match status" value="1"/>
</dbReference>
<gene>
    <name evidence="3" type="ORF">ACFFVI_11010</name>
</gene>